<keyword evidence="2" id="KW-0326">Glycosidase</keyword>
<dbReference type="PANTHER" id="PTHR43053:SF3">
    <property type="entry name" value="ALPHA-GALACTOSIDASE C-RELATED"/>
    <property type="match status" value="1"/>
</dbReference>
<organism evidence="3">
    <name type="scientific">metagenome</name>
    <dbReference type="NCBI Taxonomy" id="256318"/>
    <lineage>
        <taxon>unclassified sequences</taxon>
        <taxon>metagenomes</taxon>
    </lineage>
</organism>
<proteinExistence type="predicted"/>
<evidence type="ECO:0000313" key="3">
    <source>
        <dbReference type="EMBL" id="CUR60474.1"/>
    </source>
</evidence>
<dbReference type="Gene3D" id="3.20.20.70">
    <property type="entry name" value="Aldolase class I"/>
    <property type="match status" value="1"/>
</dbReference>
<evidence type="ECO:0000256" key="2">
    <source>
        <dbReference type="ARBA" id="ARBA00023295"/>
    </source>
</evidence>
<reference evidence="3" key="1">
    <citation type="submission" date="2015-08" db="EMBL/GenBank/DDBJ databases">
        <authorList>
            <person name="Babu N.S."/>
            <person name="Beckwith C.J."/>
            <person name="Beseler K.G."/>
            <person name="Brison A."/>
            <person name="Carone J.V."/>
            <person name="Caskin T.P."/>
            <person name="Diamond M."/>
            <person name="Durham M.E."/>
            <person name="Foxe J.M."/>
            <person name="Go M."/>
            <person name="Henderson B.A."/>
            <person name="Jones I.B."/>
            <person name="McGettigan J.A."/>
            <person name="Micheletti S.J."/>
            <person name="Nasrallah M.E."/>
            <person name="Ortiz D."/>
            <person name="Piller C.R."/>
            <person name="Privatt S.R."/>
            <person name="Schneider S.L."/>
            <person name="Sharp S."/>
            <person name="Smith T.C."/>
            <person name="Stanton J.D."/>
            <person name="Ullery H.E."/>
            <person name="Wilson R.J."/>
            <person name="Serrano M.G."/>
            <person name="Buck G."/>
            <person name="Lee V."/>
            <person name="Wang Y."/>
            <person name="Carvalho R."/>
            <person name="Voegtly L."/>
            <person name="Shi R."/>
            <person name="Duckworth R."/>
            <person name="Johnson A."/>
            <person name="Loviza R."/>
            <person name="Walstead R."/>
            <person name="Shah Z."/>
            <person name="Kiflezghi M."/>
            <person name="Wade K."/>
            <person name="Ball S.L."/>
            <person name="Bradley K.W."/>
            <person name="Asai D.J."/>
            <person name="Bowman C.A."/>
            <person name="Russell D.A."/>
            <person name="Pope W.H."/>
            <person name="Jacobs-Sera D."/>
            <person name="Hendrix R.W."/>
            <person name="Hatfull G.F."/>
        </authorList>
    </citation>
    <scope>NUCLEOTIDE SEQUENCE</scope>
</reference>
<dbReference type="InterPro" id="IPR017853">
    <property type="entry name" value="GH"/>
</dbReference>
<evidence type="ECO:0000256" key="1">
    <source>
        <dbReference type="ARBA" id="ARBA00022801"/>
    </source>
</evidence>
<dbReference type="AlphaFoldDB" id="A0A2P2CEP7"/>
<dbReference type="GO" id="GO:0016052">
    <property type="term" value="P:carbohydrate catabolic process"/>
    <property type="evidence" value="ECO:0007669"/>
    <property type="project" value="InterPro"/>
</dbReference>
<dbReference type="InterPro" id="IPR002252">
    <property type="entry name" value="Glyco_hydro_36"/>
</dbReference>
<gene>
    <name evidence="3" type="ORF">NOCA2790022</name>
</gene>
<sequence>MPRLLLDEVEVDPTTARIYAEGWQSWSPTTWYPPAVVGLRPDLDWQHTMRFRPGVAVADDSVQAEGLLVVDPGTGAPARVYAAPDAQVGVPTLWATTMGDRLHVEASHVVAVEEHAEGAEAALAAHADAFARNAGVTTLRPAPNAWCSWYRYFEEVTADDVRENLLACADQGLDIDVVQIDDGWSTGLGELMRPRQGFEPVARIAEEIRASGKEVGIWLAPFLVGADTTLARQHPDWLTGDAGFNWGQRLVGLDLTHPGVQDHLRELLTGLREAGVTYLKLDFLYAGAVPSARHRDVTGTQAYRAGLELIREAAGPATYLLGCGAPILPSVGLLDGMRVSPDTFHAEAQDGSAGLRGLMPLAARAWQHGRFWMNDPDCLVARPSYALREQWAEACSTYGGARTVSDRIADLDDWGLATTRRLLADRAPSGPFPADVVAAGARVAAAERAHRQPAGDLG</sequence>
<name>A0A2P2CEP7_9ZZZZ</name>
<keyword evidence="1 3" id="KW-0378">Hydrolase</keyword>
<protein>
    <submittedName>
        <fullName evidence="3">Putative Glycoside hydrolase clan GH-D</fullName>
    </submittedName>
</protein>
<dbReference type="EMBL" id="CZKA01000077">
    <property type="protein sequence ID" value="CUR60474.1"/>
    <property type="molecule type" value="Genomic_DNA"/>
</dbReference>
<dbReference type="GO" id="GO:0004557">
    <property type="term" value="F:alpha-galactosidase activity"/>
    <property type="evidence" value="ECO:0007669"/>
    <property type="project" value="InterPro"/>
</dbReference>
<dbReference type="SUPFAM" id="SSF51445">
    <property type="entry name" value="(Trans)glycosidases"/>
    <property type="match status" value="1"/>
</dbReference>
<dbReference type="CDD" id="cd14791">
    <property type="entry name" value="GH36"/>
    <property type="match status" value="1"/>
</dbReference>
<accession>A0A2P2CEP7</accession>
<dbReference type="PANTHER" id="PTHR43053">
    <property type="entry name" value="GLYCOSIDASE FAMILY 31"/>
    <property type="match status" value="1"/>
</dbReference>
<dbReference type="Pfam" id="PF02065">
    <property type="entry name" value="Melibiase"/>
    <property type="match status" value="1"/>
</dbReference>
<dbReference type="InterPro" id="IPR050985">
    <property type="entry name" value="Alpha-glycosidase_related"/>
</dbReference>
<dbReference type="InterPro" id="IPR013785">
    <property type="entry name" value="Aldolase_TIM"/>
</dbReference>